<dbReference type="AlphaFoldDB" id="A0AAD3S1X4"/>
<dbReference type="GO" id="GO:0008299">
    <property type="term" value="P:isoprenoid biosynthetic process"/>
    <property type="evidence" value="ECO:0007669"/>
    <property type="project" value="TreeGrafter"/>
</dbReference>
<proteinExistence type="predicted"/>
<evidence type="ECO:0000313" key="4">
    <source>
        <dbReference type="Proteomes" id="UP001279734"/>
    </source>
</evidence>
<dbReference type="InterPro" id="IPR002202">
    <property type="entry name" value="HMG_CoA_Rdtase"/>
</dbReference>
<sequence length="217" mass="24167">MDVLRRQSKVSQEPAKHGPPLKPQRGASVVHVESPKASDALPLPLYLTNGVFLTLFFSVVYFLLQRWREKIRNSIPLHVVSLSEIAAIVTFVASFIYLLGFFGIDFVQSFIVRSSNDDVWGTSDDEGQGFVQQIQIMKDDKRDSIHPQKPKVVDDCRPTLDLTIDDEEIVNSVVSGSIPSYSLESKLGDCYRAAKIRREALQRITGTSICGASVGRI</sequence>
<comment type="caution">
    <text evidence="3">The sequence shown here is derived from an EMBL/GenBank/DDBJ whole genome shotgun (WGS) entry which is preliminary data.</text>
</comment>
<keyword evidence="2" id="KW-1133">Transmembrane helix</keyword>
<dbReference type="EMBL" id="BSYO01000004">
    <property type="protein sequence ID" value="GMH02885.1"/>
    <property type="molecule type" value="Genomic_DNA"/>
</dbReference>
<dbReference type="GO" id="GO:0016126">
    <property type="term" value="P:sterol biosynthetic process"/>
    <property type="evidence" value="ECO:0007669"/>
    <property type="project" value="TreeGrafter"/>
</dbReference>
<gene>
    <name evidence="3" type="ORF">Nepgr_004724</name>
</gene>
<dbReference type="GO" id="GO:0005789">
    <property type="term" value="C:endoplasmic reticulum membrane"/>
    <property type="evidence" value="ECO:0007669"/>
    <property type="project" value="TreeGrafter"/>
</dbReference>
<organism evidence="3 4">
    <name type="scientific">Nepenthes gracilis</name>
    <name type="common">Slender pitcher plant</name>
    <dbReference type="NCBI Taxonomy" id="150966"/>
    <lineage>
        <taxon>Eukaryota</taxon>
        <taxon>Viridiplantae</taxon>
        <taxon>Streptophyta</taxon>
        <taxon>Embryophyta</taxon>
        <taxon>Tracheophyta</taxon>
        <taxon>Spermatophyta</taxon>
        <taxon>Magnoliopsida</taxon>
        <taxon>eudicotyledons</taxon>
        <taxon>Gunneridae</taxon>
        <taxon>Pentapetalae</taxon>
        <taxon>Caryophyllales</taxon>
        <taxon>Nepenthaceae</taxon>
        <taxon>Nepenthes</taxon>
    </lineage>
</organism>
<keyword evidence="2" id="KW-0472">Membrane</keyword>
<feature type="transmembrane region" description="Helical" evidence="2">
    <location>
        <begin position="85"/>
        <end position="104"/>
    </location>
</feature>
<dbReference type="GO" id="GO:0004420">
    <property type="term" value="F:hydroxymethylglutaryl-CoA reductase (NADPH) activity"/>
    <property type="evidence" value="ECO:0007669"/>
    <property type="project" value="InterPro"/>
</dbReference>
<keyword evidence="2" id="KW-0812">Transmembrane</keyword>
<feature type="region of interest" description="Disordered" evidence="1">
    <location>
        <begin position="1"/>
        <end position="26"/>
    </location>
</feature>
<feature type="transmembrane region" description="Helical" evidence="2">
    <location>
        <begin position="43"/>
        <end position="64"/>
    </location>
</feature>
<evidence type="ECO:0000313" key="3">
    <source>
        <dbReference type="EMBL" id="GMH02885.1"/>
    </source>
</evidence>
<evidence type="ECO:0000256" key="2">
    <source>
        <dbReference type="SAM" id="Phobius"/>
    </source>
</evidence>
<dbReference type="PANTHER" id="PTHR10572">
    <property type="entry name" value="3-HYDROXY-3-METHYLGLUTARYL-COENZYME A REDUCTASE"/>
    <property type="match status" value="1"/>
</dbReference>
<dbReference type="PROSITE" id="PS50065">
    <property type="entry name" value="HMG_COA_REDUCTASE_4"/>
    <property type="match status" value="1"/>
</dbReference>
<keyword evidence="4" id="KW-1185">Reference proteome</keyword>
<reference evidence="3" key="1">
    <citation type="submission" date="2023-05" db="EMBL/GenBank/DDBJ databases">
        <title>Nepenthes gracilis genome sequencing.</title>
        <authorList>
            <person name="Fukushima K."/>
        </authorList>
    </citation>
    <scope>NUCLEOTIDE SEQUENCE</scope>
    <source>
        <strain evidence="3">SING2019-196</strain>
    </source>
</reference>
<protein>
    <submittedName>
        <fullName evidence="3">Uncharacterized protein</fullName>
    </submittedName>
</protein>
<dbReference type="Gene3D" id="1.10.3270.10">
    <property type="entry name" value="HMGR, N-terminal domain"/>
    <property type="match status" value="1"/>
</dbReference>
<dbReference type="GO" id="GO:0015936">
    <property type="term" value="P:coenzyme A metabolic process"/>
    <property type="evidence" value="ECO:0007669"/>
    <property type="project" value="InterPro"/>
</dbReference>
<dbReference type="InterPro" id="IPR023282">
    <property type="entry name" value="HMG_CoA_Rdtase_N"/>
</dbReference>
<accession>A0AAD3S1X4</accession>
<evidence type="ECO:0000256" key="1">
    <source>
        <dbReference type="SAM" id="MobiDB-lite"/>
    </source>
</evidence>
<dbReference type="Proteomes" id="UP001279734">
    <property type="component" value="Unassembled WGS sequence"/>
</dbReference>
<dbReference type="PANTHER" id="PTHR10572:SF24">
    <property type="entry name" value="3-HYDROXY-3-METHYLGLUTARYL-COENZYME A REDUCTASE"/>
    <property type="match status" value="1"/>
</dbReference>
<name>A0AAD3S1X4_NEPGR</name>
<dbReference type="GO" id="GO:0005778">
    <property type="term" value="C:peroxisomal membrane"/>
    <property type="evidence" value="ECO:0007669"/>
    <property type="project" value="TreeGrafter"/>
</dbReference>